<organism evidence="4 5">
    <name type="scientific">Cladobotryum mycophilum</name>
    <dbReference type="NCBI Taxonomy" id="491253"/>
    <lineage>
        <taxon>Eukaryota</taxon>
        <taxon>Fungi</taxon>
        <taxon>Dikarya</taxon>
        <taxon>Ascomycota</taxon>
        <taxon>Pezizomycotina</taxon>
        <taxon>Sordariomycetes</taxon>
        <taxon>Hypocreomycetidae</taxon>
        <taxon>Hypocreales</taxon>
        <taxon>Hypocreaceae</taxon>
        <taxon>Cladobotryum</taxon>
    </lineage>
</organism>
<evidence type="ECO:0000256" key="2">
    <source>
        <dbReference type="ARBA" id="ARBA00022801"/>
    </source>
</evidence>
<keyword evidence="5" id="KW-1185">Reference proteome</keyword>
<feature type="compositionally biased region" description="Low complexity" evidence="3">
    <location>
        <begin position="79"/>
        <end position="115"/>
    </location>
</feature>
<dbReference type="InterPro" id="IPR016191">
    <property type="entry name" value="Ribonuclease/ribotoxin"/>
</dbReference>
<comment type="caution">
    <text evidence="4">The sequence shown here is derived from an EMBL/GenBank/DDBJ whole genome shotgun (WGS) entry which is preliminary data.</text>
</comment>
<feature type="compositionally biased region" description="Polar residues" evidence="3">
    <location>
        <begin position="35"/>
        <end position="66"/>
    </location>
</feature>
<evidence type="ECO:0000256" key="3">
    <source>
        <dbReference type="SAM" id="MobiDB-lite"/>
    </source>
</evidence>
<feature type="compositionally biased region" description="Polar residues" evidence="3">
    <location>
        <begin position="1"/>
        <end position="12"/>
    </location>
</feature>
<name>A0ABR0SIC4_9HYPO</name>
<keyword evidence="2" id="KW-0378">Hydrolase</keyword>
<evidence type="ECO:0000313" key="4">
    <source>
        <dbReference type="EMBL" id="KAK5991900.1"/>
    </source>
</evidence>
<reference evidence="4 5" key="1">
    <citation type="submission" date="2024-01" db="EMBL/GenBank/DDBJ databases">
        <title>Complete genome of Cladobotryum mycophilum ATHUM6906.</title>
        <authorList>
            <person name="Christinaki A.C."/>
            <person name="Myridakis A.I."/>
            <person name="Kouvelis V.N."/>
        </authorList>
    </citation>
    <scope>NUCLEOTIDE SEQUENCE [LARGE SCALE GENOMIC DNA]</scope>
    <source>
        <strain evidence="4 5">ATHUM6906</strain>
    </source>
</reference>
<keyword evidence="1" id="KW-0540">Nuclease</keyword>
<feature type="region of interest" description="Disordered" evidence="3">
    <location>
        <begin position="1"/>
        <end position="117"/>
    </location>
</feature>
<dbReference type="SUPFAM" id="SSF53933">
    <property type="entry name" value="Microbial ribonucleases"/>
    <property type="match status" value="1"/>
</dbReference>
<protein>
    <submittedName>
        <fullName evidence="4">Uncharacterized protein</fullName>
    </submittedName>
</protein>
<dbReference type="EMBL" id="JAVFKD010000012">
    <property type="protein sequence ID" value="KAK5991900.1"/>
    <property type="molecule type" value="Genomic_DNA"/>
</dbReference>
<accession>A0ABR0SIC4</accession>
<evidence type="ECO:0000256" key="1">
    <source>
        <dbReference type="ARBA" id="ARBA00022722"/>
    </source>
</evidence>
<gene>
    <name evidence="4" type="ORF">PT974_05288</name>
</gene>
<dbReference type="Proteomes" id="UP001338125">
    <property type="component" value="Unassembled WGS sequence"/>
</dbReference>
<sequence length="262" mass="28279">MVWGSKSSSGSPNTPPPKSSLRIRPWGSKSSSSSRNGSTTQLASTSDATPSTGTEATKSRTSSTAPLVSVWNAKPSRVSTPINTNSTTAATSTKASRPTPTTISSSTDTPTSRSSKLQYSAIVCNAPEPPIKPPRTPTDSSYFSFKGVPYNGQGTPTWIYARDARRQVDTAKPLASKGMDAYPSRFDNFEGLPLQADATIIHIPLKPRSNKTWSPGNPRGAWRAFYNEMCRKIFDVGYHDPKKQQTGSGQREFSLANYHAKA</sequence>
<proteinExistence type="predicted"/>
<feature type="region of interest" description="Disordered" evidence="3">
    <location>
        <begin position="241"/>
        <end position="262"/>
    </location>
</feature>
<evidence type="ECO:0000313" key="5">
    <source>
        <dbReference type="Proteomes" id="UP001338125"/>
    </source>
</evidence>